<dbReference type="Gene3D" id="3.40.50.300">
    <property type="entry name" value="P-loop containing nucleotide triphosphate hydrolases"/>
    <property type="match status" value="1"/>
</dbReference>
<dbReference type="Pfam" id="PF00023">
    <property type="entry name" value="Ank"/>
    <property type="match status" value="1"/>
</dbReference>
<keyword evidence="2" id="KW-0040">ANK repeat</keyword>
<organism evidence="4 5">
    <name type="scientific">Coleophoma crateriformis</name>
    <dbReference type="NCBI Taxonomy" id="565419"/>
    <lineage>
        <taxon>Eukaryota</taxon>
        <taxon>Fungi</taxon>
        <taxon>Dikarya</taxon>
        <taxon>Ascomycota</taxon>
        <taxon>Pezizomycotina</taxon>
        <taxon>Leotiomycetes</taxon>
        <taxon>Helotiales</taxon>
        <taxon>Dermateaceae</taxon>
        <taxon>Coleophoma</taxon>
    </lineage>
</organism>
<dbReference type="InterPro" id="IPR002110">
    <property type="entry name" value="Ankyrin_rpt"/>
</dbReference>
<dbReference type="PROSITE" id="PS50297">
    <property type="entry name" value="ANK_REP_REGION"/>
    <property type="match status" value="1"/>
</dbReference>
<dbReference type="OrthoDB" id="1577640at2759"/>
<keyword evidence="5" id="KW-1185">Reference proteome</keyword>
<dbReference type="Gene3D" id="1.25.40.20">
    <property type="entry name" value="Ankyrin repeat-containing domain"/>
    <property type="match status" value="2"/>
</dbReference>
<proteinExistence type="predicted"/>
<dbReference type="Pfam" id="PF12796">
    <property type="entry name" value="Ank_2"/>
    <property type="match status" value="1"/>
</dbReference>
<reference evidence="4 5" key="1">
    <citation type="journal article" date="2018" name="IMA Fungus">
        <title>IMA Genome-F 9: Draft genome sequence of Annulohypoxylon stygium, Aspergillus mulundensis, Berkeleyomyces basicola (syn. Thielaviopsis basicola), Ceratocystis smalleyi, two Cercospora beticola strains, Coleophoma cylindrospora, Fusarium fracticaudum, Phialophora cf. hyalina, and Morchella septimelata.</title>
        <authorList>
            <person name="Wingfield B.D."/>
            <person name="Bills G.F."/>
            <person name="Dong Y."/>
            <person name="Huang W."/>
            <person name="Nel W.J."/>
            <person name="Swalarsk-Parry B.S."/>
            <person name="Vaghefi N."/>
            <person name="Wilken P.M."/>
            <person name="An Z."/>
            <person name="de Beer Z.W."/>
            <person name="De Vos L."/>
            <person name="Chen L."/>
            <person name="Duong T.A."/>
            <person name="Gao Y."/>
            <person name="Hammerbacher A."/>
            <person name="Kikkert J.R."/>
            <person name="Li Y."/>
            <person name="Li H."/>
            <person name="Li K."/>
            <person name="Li Q."/>
            <person name="Liu X."/>
            <person name="Ma X."/>
            <person name="Naidoo K."/>
            <person name="Pethybridge S.J."/>
            <person name="Sun J."/>
            <person name="Steenkamp E.T."/>
            <person name="van der Nest M.A."/>
            <person name="van Wyk S."/>
            <person name="Wingfield M.J."/>
            <person name="Xiong C."/>
            <person name="Yue Q."/>
            <person name="Zhang X."/>
        </authorList>
    </citation>
    <scope>NUCLEOTIDE SEQUENCE [LARGE SCALE GENOMIC DNA]</scope>
    <source>
        <strain evidence="4 5">BP5796</strain>
    </source>
</reference>
<dbReference type="SUPFAM" id="SSF52540">
    <property type="entry name" value="P-loop containing nucleoside triphosphate hydrolases"/>
    <property type="match status" value="1"/>
</dbReference>
<evidence type="ECO:0000256" key="1">
    <source>
        <dbReference type="ARBA" id="ARBA00022737"/>
    </source>
</evidence>
<evidence type="ECO:0000313" key="5">
    <source>
        <dbReference type="Proteomes" id="UP000256328"/>
    </source>
</evidence>
<feature type="repeat" description="ANK" evidence="2">
    <location>
        <begin position="653"/>
        <end position="685"/>
    </location>
</feature>
<comment type="caution">
    <text evidence="4">The sequence shown here is derived from an EMBL/GenBank/DDBJ whole genome shotgun (WGS) entry which is preliminary data.</text>
</comment>
<evidence type="ECO:0000259" key="3">
    <source>
        <dbReference type="Pfam" id="PF24883"/>
    </source>
</evidence>
<dbReference type="PANTHER" id="PTHR10039">
    <property type="entry name" value="AMELOGENIN"/>
    <property type="match status" value="1"/>
</dbReference>
<dbReference type="Pfam" id="PF24883">
    <property type="entry name" value="NPHP3_N"/>
    <property type="match status" value="1"/>
</dbReference>
<dbReference type="AlphaFoldDB" id="A0A3D8SZG4"/>
<name>A0A3D8SZG4_9HELO</name>
<dbReference type="PANTHER" id="PTHR10039:SF16">
    <property type="entry name" value="GPI INOSITOL-DEACYLASE"/>
    <property type="match status" value="1"/>
</dbReference>
<sequence length="780" mass="88563">MSSPEDGIANINAPIDAFYKVLLDHGTPTQDIKVLQETTESDLSRFLQHEATHQPGVNLVESVLFVQKVFQVTYTTGKSCFNLEESSLQQLYGILRAVLLYGFNKYKDLRTTTRLLEELGRSSRWILGESSVLPEIWKCCSLVSQETIRFCIIYVSEDDKIYKWLKPPDPSSNFQVAIDLHQDGTGEWLVCSDQFLRWKITENSIVWLYGKPGCGKTVLSSTAIEEIQDCFETASNRAVAYFFFSFTDSEKQKPQNMLRSVIAQLLRQRDTVHNAATNMYSAHLNGERQPSKDGLMHLLRQLVDSFGETYLVLDALDECTEREMLLELIDEFHSWNLKALHVMVTSRKEVDIEDGLEHLLERDNKINAQSDIVDRDIRRYVRSKVQCDNRFKKWRKYPTVQQEIEDTLANKADGMFRWAACQLDVLAKCLNLPTLRLKMGRLPKTLDETYARILQNIPDEHKMFAVKLLNWLLGAKRPPTLHEMVEVFAIETDSELKFDPDRRFPEPRDVLLICPGMIDSVQTISSNTREHVEELRLAHFSVQEYLISDRVSKEIKIYHIQKISVDVTIFRDCLHYIWSISNNGDVPSNSFKAFPLLRYALLYLIEHAKALDPAEKKDIALILELFRSKVTFSSFVKQFNKAQENIWTVELAEGTTLLYYLSDRGVHEVVKELLAAGADVNAQGGVYGNALQAASFRDHEEIVKQLLAAGADVNAQASERGHEEIVKQLLAAGADVNAQGEKYGNALQAASVNGYEEIEKELLAAGAVATATGGKYAIDL</sequence>
<protein>
    <recommendedName>
        <fullName evidence="3">Nephrocystin 3-like N-terminal domain-containing protein</fullName>
    </recommendedName>
</protein>
<evidence type="ECO:0000313" key="4">
    <source>
        <dbReference type="EMBL" id="RDW91705.1"/>
    </source>
</evidence>
<feature type="domain" description="Nephrocystin 3-like N-terminal" evidence="3">
    <location>
        <begin position="184"/>
        <end position="347"/>
    </location>
</feature>
<dbReference type="InterPro" id="IPR056884">
    <property type="entry name" value="NPHP3-like_N"/>
</dbReference>
<feature type="repeat" description="ANK" evidence="2">
    <location>
        <begin position="717"/>
        <end position="741"/>
    </location>
</feature>
<dbReference type="SMART" id="SM00248">
    <property type="entry name" value="ANK"/>
    <property type="match status" value="4"/>
</dbReference>
<dbReference type="InterPro" id="IPR036770">
    <property type="entry name" value="Ankyrin_rpt-contain_sf"/>
</dbReference>
<feature type="repeat" description="ANK" evidence="2">
    <location>
        <begin position="689"/>
        <end position="718"/>
    </location>
</feature>
<dbReference type="Proteomes" id="UP000256328">
    <property type="component" value="Unassembled WGS sequence"/>
</dbReference>
<keyword evidence="1" id="KW-0677">Repeat</keyword>
<dbReference type="SUPFAM" id="SSF48403">
    <property type="entry name" value="Ankyrin repeat"/>
    <property type="match status" value="1"/>
</dbReference>
<dbReference type="EMBL" id="PDLN01000003">
    <property type="protein sequence ID" value="RDW91705.1"/>
    <property type="molecule type" value="Genomic_DNA"/>
</dbReference>
<dbReference type="PROSITE" id="PS50088">
    <property type="entry name" value="ANK_REPEAT"/>
    <property type="match status" value="3"/>
</dbReference>
<accession>A0A3D8SZG4</accession>
<gene>
    <name evidence="4" type="ORF">BP5796_02870</name>
</gene>
<dbReference type="InterPro" id="IPR027417">
    <property type="entry name" value="P-loop_NTPase"/>
</dbReference>
<evidence type="ECO:0000256" key="2">
    <source>
        <dbReference type="PROSITE-ProRule" id="PRU00023"/>
    </source>
</evidence>